<dbReference type="Gramene" id="PVH35662">
    <property type="protein sequence ID" value="PVH35662"/>
    <property type="gene ID" value="PAHAL_7G237700"/>
</dbReference>
<dbReference type="AlphaFoldDB" id="A0A2T8IDC8"/>
<feature type="compositionally biased region" description="Low complexity" evidence="1">
    <location>
        <begin position="138"/>
        <end position="152"/>
    </location>
</feature>
<feature type="region of interest" description="Disordered" evidence="1">
    <location>
        <begin position="29"/>
        <end position="168"/>
    </location>
</feature>
<dbReference type="EMBL" id="CM008052">
    <property type="protein sequence ID" value="PVH35662.1"/>
    <property type="molecule type" value="Genomic_DNA"/>
</dbReference>
<proteinExistence type="predicted"/>
<feature type="compositionally biased region" description="Basic residues" evidence="1">
    <location>
        <begin position="154"/>
        <end position="168"/>
    </location>
</feature>
<feature type="compositionally biased region" description="Low complexity" evidence="1">
    <location>
        <begin position="45"/>
        <end position="61"/>
    </location>
</feature>
<name>A0A2T8IDC8_9POAL</name>
<feature type="compositionally biased region" description="Low complexity" evidence="1">
    <location>
        <begin position="81"/>
        <end position="98"/>
    </location>
</feature>
<reference evidence="2" key="1">
    <citation type="submission" date="2018-04" db="EMBL/GenBank/DDBJ databases">
        <title>WGS assembly of Panicum hallii.</title>
        <authorList>
            <person name="Lovell J."/>
            <person name="Jenkins J."/>
            <person name="Lowry D."/>
            <person name="Mamidi S."/>
            <person name="Sreedasyam A."/>
            <person name="Weng X."/>
            <person name="Barry K."/>
            <person name="Bonette J."/>
            <person name="Campitelli B."/>
            <person name="Daum C."/>
            <person name="Gordon S."/>
            <person name="Gould B."/>
            <person name="Lipzen A."/>
            <person name="Macqueen A."/>
            <person name="Palacio-Mejia J."/>
            <person name="Plott C."/>
            <person name="Shakirov E."/>
            <person name="Shu S."/>
            <person name="Yoshinaga Y."/>
            <person name="Zane M."/>
            <person name="Rokhsar D."/>
            <person name="Grimwood J."/>
            <person name="Schmutz J."/>
            <person name="Juenger T."/>
        </authorList>
    </citation>
    <scope>NUCLEOTIDE SEQUENCE [LARGE SCALE GENOMIC DNA]</scope>
    <source>
        <strain evidence="2">FIL2</strain>
    </source>
</reference>
<evidence type="ECO:0000256" key="1">
    <source>
        <dbReference type="SAM" id="MobiDB-lite"/>
    </source>
</evidence>
<accession>A0A2T8IDC8</accession>
<organism evidence="2">
    <name type="scientific">Panicum hallii</name>
    <dbReference type="NCBI Taxonomy" id="206008"/>
    <lineage>
        <taxon>Eukaryota</taxon>
        <taxon>Viridiplantae</taxon>
        <taxon>Streptophyta</taxon>
        <taxon>Embryophyta</taxon>
        <taxon>Tracheophyta</taxon>
        <taxon>Spermatophyta</taxon>
        <taxon>Magnoliopsida</taxon>
        <taxon>Liliopsida</taxon>
        <taxon>Poales</taxon>
        <taxon>Poaceae</taxon>
        <taxon>PACMAD clade</taxon>
        <taxon>Panicoideae</taxon>
        <taxon>Panicodae</taxon>
        <taxon>Paniceae</taxon>
        <taxon>Panicinae</taxon>
        <taxon>Panicum</taxon>
        <taxon>Panicum sect. Panicum</taxon>
    </lineage>
</organism>
<feature type="compositionally biased region" description="Pro residues" evidence="1">
    <location>
        <begin position="120"/>
        <end position="131"/>
    </location>
</feature>
<dbReference type="Proteomes" id="UP000243499">
    <property type="component" value="Chromosome 7"/>
</dbReference>
<feature type="compositionally biased region" description="Acidic residues" evidence="1">
    <location>
        <begin position="29"/>
        <end position="39"/>
    </location>
</feature>
<sequence length="168" mass="18736">MSTPPRRLASASPSLRFLGLLKQPDDAGVDDAQELELDERDVVWSSSATSSSSTSAASSPSPTRPRPRASADPYRRRRATSRPAASACPRSSPRTATRPPRPSRPPRARRGSAPRSRTTSPPPSPCLPGPRPWRRRSWTLPRTTRTTTASPWCRRTRWPRAAPRRRRR</sequence>
<protein>
    <submittedName>
        <fullName evidence="2">Uncharacterized protein</fullName>
    </submittedName>
</protein>
<gene>
    <name evidence="2" type="ORF">PAHAL_7G237700</name>
</gene>
<evidence type="ECO:0000313" key="2">
    <source>
        <dbReference type="EMBL" id="PVH35662.1"/>
    </source>
</evidence>